<keyword evidence="3" id="KW-1185">Reference proteome</keyword>
<protein>
    <submittedName>
        <fullName evidence="2">Uroporphyrinogen decarboxylase family protein</fullName>
    </submittedName>
</protein>
<evidence type="ECO:0000259" key="1">
    <source>
        <dbReference type="Pfam" id="PF01208"/>
    </source>
</evidence>
<evidence type="ECO:0000313" key="2">
    <source>
        <dbReference type="EMBL" id="MEY8764078.1"/>
    </source>
</evidence>
<organism evidence="2 3">
    <name type="scientific">Clostridium lapidicellarium</name>
    <dbReference type="NCBI Taxonomy" id="3240931"/>
    <lineage>
        <taxon>Bacteria</taxon>
        <taxon>Bacillati</taxon>
        <taxon>Bacillota</taxon>
        <taxon>Clostridia</taxon>
        <taxon>Eubacteriales</taxon>
        <taxon>Clostridiaceae</taxon>
        <taxon>Clostridium</taxon>
    </lineage>
</organism>
<evidence type="ECO:0000313" key="3">
    <source>
        <dbReference type="Proteomes" id="UP001565220"/>
    </source>
</evidence>
<dbReference type="EMBL" id="JBGFFE010000015">
    <property type="protein sequence ID" value="MEY8764078.1"/>
    <property type="molecule type" value="Genomic_DNA"/>
</dbReference>
<name>A0ABV4DYT9_9CLOT</name>
<dbReference type="RefSeq" id="WP_294182991.1">
    <property type="nucleotide sequence ID" value="NZ_JBGFFE010000015.1"/>
</dbReference>
<dbReference type="InterPro" id="IPR000257">
    <property type="entry name" value="Uroporphyrinogen_deCOase"/>
</dbReference>
<dbReference type="Gene3D" id="3.20.20.210">
    <property type="match status" value="1"/>
</dbReference>
<feature type="domain" description="Uroporphyrinogen decarboxylase (URO-D)" evidence="1">
    <location>
        <begin position="180"/>
        <end position="379"/>
    </location>
</feature>
<gene>
    <name evidence="2" type="ORF">AB8S09_10570</name>
</gene>
<proteinExistence type="predicted"/>
<dbReference type="Pfam" id="PF01208">
    <property type="entry name" value="URO-D"/>
    <property type="match status" value="1"/>
</dbReference>
<dbReference type="CDD" id="cd03308">
    <property type="entry name" value="CmuA_CmuC_like"/>
    <property type="match status" value="1"/>
</dbReference>
<dbReference type="Proteomes" id="UP001565220">
    <property type="component" value="Unassembled WGS sequence"/>
</dbReference>
<dbReference type="InterPro" id="IPR038071">
    <property type="entry name" value="UROD/MetE-like_sf"/>
</dbReference>
<reference evidence="2 3" key="1">
    <citation type="submission" date="2024-08" db="EMBL/GenBank/DDBJ databases">
        <title>Clostridium lapicellarii sp. nov., and Clostridium renhuaiense sp. nov., two species isolated from the mud in a fermentation cellar used for producing sauce-flavour Chinese liquors.</title>
        <authorList>
            <person name="Yang F."/>
            <person name="Wang H."/>
            <person name="Chen L.Q."/>
            <person name="Zhou N."/>
            <person name="Lu J.J."/>
            <person name="Pu X.X."/>
            <person name="Wan B."/>
            <person name="Wang L."/>
            <person name="Liu S.J."/>
        </authorList>
    </citation>
    <scope>NUCLEOTIDE SEQUENCE [LARGE SCALE GENOMIC DNA]</scope>
    <source>
        <strain evidence="2 3">MT-113</strain>
    </source>
</reference>
<accession>A0ABV4DYT9</accession>
<sequence length="384" mass="43943">MADIKKLQEERTQLFKDLFDGKIPKRVPISVNFPLEFSIQYAGKDLAKAQWDTSMLGEIFEKICKNFISDVLPVQALRFPVYYKMLGARNFIMSSSGFLQHPEVSGLEAGEYDEFIKSPYNCIMEKVLPRIYTELNTDPVQRSLVMAKAFKAFYDELNNVTVIYEKLIEKYGYSSFGNTNGFIEAPFDFMSDQLRGFKGMTGDIRRRPDKVAAACEAVTPILVKGGIPASPSKYAGTFIPLHMAPYIRTKDFEKLYWPSFKREVEELAAAGQPSLLFVENDWTRYVDYLYELPENTRMWFEYGDPKFMKEKLGKKHILTGFYPISMLKTGTKQECIDKAKELVDILAPGGKYMFGFDKAIITADSIKIENLQAVLEYVAKNADY</sequence>
<comment type="caution">
    <text evidence="2">The sequence shown here is derived from an EMBL/GenBank/DDBJ whole genome shotgun (WGS) entry which is preliminary data.</text>
</comment>
<dbReference type="SUPFAM" id="SSF51726">
    <property type="entry name" value="UROD/MetE-like"/>
    <property type="match status" value="1"/>
</dbReference>